<accession>A0A804QTU3</accession>
<reference evidence="4" key="1">
    <citation type="journal article" date="2009" name="Science">
        <title>The B73 maize genome: complexity, diversity, and dynamics.</title>
        <authorList>
            <person name="Schnable P.S."/>
            <person name="Ware D."/>
            <person name="Fulton R.S."/>
            <person name="Stein J.C."/>
            <person name="Wei F."/>
            <person name="Pasternak S."/>
            <person name="Liang C."/>
            <person name="Zhang J."/>
            <person name="Fulton L."/>
            <person name="Graves T.A."/>
            <person name="Minx P."/>
            <person name="Reily A.D."/>
            <person name="Courtney L."/>
            <person name="Kruchowski S.S."/>
            <person name="Tomlinson C."/>
            <person name="Strong C."/>
            <person name="Delehaunty K."/>
            <person name="Fronick C."/>
            <person name="Courtney B."/>
            <person name="Rock S.M."/>
            <person name="Belter E."/>
            <person name="Du F."/>
            <person name="Kim K."/>
            <person name="Abbott R.M."/>
            <person name="Cotton M."/>
            <person name="Levy A."/>
            <person name="Marchetto P."/>
            <person name="Ochoa K."/>
            <person name="Jackson S.M."/>
            <person name="Gillam B."/>
            <person name="Chen W."/>
            <person name="Yan L."/>
            <person name="Higginbotham J."/>
            <person name="Cardenas M."/>
            <person name="Waligorski J."/>
            <person name="Applebaum E."/>
            <person name="Phelps L."/>
            <person name="Falcone J."/>
            <person name="Kanchi K."/>
            <person name="Thane T."/>
            <person name="Scimone A."/>
            <person name="Thane N."/>
            <person name="Henke J."/>
            <person name="Wang T."/>
            <person name="Ruppert J."/>
            <person name="Shah N."/>
            <person name="Rotter K."/>
            <person name="Hodges J."/>
            <person name="Ingenthron E."/>
            <person name="Cordes M."/>
            <person name="Kohlberg S."/>
            <person name="Sgro J."/>
            <person name="Delgado B."/>
            <person name="Mead K."/>
            <person name="Chinwalla A."/>
            <person name="Leonard S."/>
            <person name="Crouse K."/>
            <person name="Collura K."/>
            <person name="Kudrna D."/>
            <person name="Currie J."/>
            <person name="He R."/>
            <person name="Angelova A."/>
            <person name="Rajasekar S."/>
            <person name="Mueller T."/>
            <person name="Lomeli R."/>
            <person name="Scara G."/>
            <person name="Ko A."/>
            <person name="Delaney K."/>
            <person name="Wissotski M."/>
            <person name="Lopez G."/>
            <person name="Campos D."/>
            <person name="Braidotti M."/>
            <person name="Ashley E."/>
            <person name="Golser W."/>
            <person name="Kim H."/>
            <person name="Lee S."/>
            <person name="Lin J."/>
            <person name="Dujmic Z."/>
            <person name="Kim W."/>
            <person name="Talag J."/>
            <person name="Zuccolo A."/>
            <person name="Fan C."/>
            <person name="Sebastian A."/>
            <person name="Kramer M."/>
            <person name="Spiegel L."/>
            <person name="Nascimento L."/>
            <person name="Zutavern T."/>
            <person name="Miller B."/>
            <person name="Ambroise C."/>
            <person name="Muller S."/>
            <person name="Spooner W."/>
            <person name="Narechania A."/>
            <person name="Ren L."/>
            <person name="Wei S."/>
            <person name="Kumari S."/>
            <person name="Faga B."/>
            <person name="Levy M.J."/>
            <person name="McMahan L."/>
            <person name="Van Buren P."/>
            <person name="Vaughn M.W."/>
            <person name="Ying K."/>
            <person name="Yeh C.-T."/>
            <person name="Emrich S.J."/>
            <person name="Jia Y."/>
            <person name="Kalyanaraman A."/>
            <person name="Hsia A.-P."/>
            <person name="Barbazuk W.B."/>
            <person name="Baucom R.S."/>
            <person name="Brutnell T.P."/>
            <person name="Carpita N.C."/>
            <person name="Chaparro C."/>
            <person name="Chia J.-M."/>
            <person name="Deragon J.-M."/>
            <person name="Estill J.C."/>
            <person name="Fu Y."/>
            <person name="Jeddeloh J.A."/>
            <person name="Han Y."/>
            <person name="Lee H."/>
            <person name="Li P."/>
            <person name="Lisch D.R."/>
            <person name="Liu S."/>
            <person name="Liu Z."/>
            <person name="Nagel D.H."/>
            <person name="McCann M.C."/>
            <person name="SanMiguel P."/>
            <person name="Myers A.M."/>
            <person name="Nettleton D."/>
            <person name="Nguyen J."/>
            <person name="Penning B.W."/>
            <person name="Ponnala L."/>
            <person name="Schneider K.L."/>
            <person name="Schwartz D.C."/>
            <person name="Sharma A."/>
            <person name="Soderlund C."/>
            <person name="Springer N.M."/>
            <person name="Sun Q."/>
            <person name="Wang H."/>
            <person name="Waterman M."/>
            <person name="Westerman R."/>
            <person name="Wolfgruber T.K."/>
            <person name="Yang L."/>
            <person name="Yu Y."/>
            <person name="Zhang L."/>
            <person name="Zhou S."/>
            <person name="Zhu Q."/>
            <person name="Bennetzen J.L."/>
            <person name="Dawe R.K."/>
            <person name="Jiang J."/>
            <person name="Jiang N."/>
            <person name="Presting G.G."/>
            <person name="Wessler S.R."/>
            <person name="Aluru S."/>
            <person name="Martienssen R.A."/>
            <person name="Clifton S.W."/>
            <person name="McCombie W.R."/>
            <person name="Wing R.A."/>
            <person name="Wilson R.K."/>
        </authorList>
    </citation>
    <scope>NUCLEOTIDE SEQUENCE [LARGE SCALE GENOMIC DNA]</scope>
    <source>
        <strain evidence="4">cv. B73</strain>
    </source>
</reference>
<feature type="signal peptide" evidence="2">
    <location>
        <begin position="1"/>
        <end position="38"/>
    </location>
</feature>
<proteinExistence type="inferred from homology"/>
<name>A0A804QTU3_MAIZE</name>
<reference evidence="3" key="2">
    <citation type="submission" date="2019-07" db="EMBL/GenBank/DDBJ databases">
        <authorList>
            <person name="Seetharam A."/>
            <person name="Woodhouse M."/>
            <person name="Cannon E."/>
        </authorList>
    </citation>
    <scope>NUCLEOTIDE SEQUENCE [LARGE SCALE GENOMIC DNA]</scope>
    <source>
        <strain evidence="3">cv. B73</strain>
    </source>
</reference>
<dbReference type="AlphaFoldDB" id="A0A804QTU3"/>
<dbReference type="InterPro" id="IPR008948">
    <property type="entry name" value="L-Aspartase-like"/>
</dbReference>
<keyword evidence="2" id="KW-0732">Signal</keyword>
<dbReference type="Gene3D" id="1.10.275.10">
    <property type="entry name" value="Fumarase/aspartase (N-terminal domain)"/>
    <property type="match status" value="1"/>
</dbReference>
<dbReference type="InParanoid" id="A0A804QTU3"/>
<protein>
    <recommendedName>
        <fullName evidence="5">Phenylalanine ammonia-lyase</fullName>
    </recommendedName>
</protein>
<evidence type="ECO:0000256" key="1">
    <source>
        <dbReference type="ARBA" id="ARBA00007238"/>
    </source>
</evidence>
<dbReference type="InterPro" id="IPR024083">
    <property type="entry name" value="Fumarase/histidase_N"/>
</dbReference>
<evidence type="ECO:0008006" key="5">
    <source>
        <dbReference type="Google" id="ProtNLM"/>
    </source>
</evidence>
<dbReference type="Pfam" id="PF00221">
    <property type="entry name" value="Lyase_aromatic"/>
    <property type="match status" value="1"/>
</dbReference>
<evidence type="ECO:0000313" key="4">
    <source>
        <dbReference type="Proteomes" id="UP000007305"/>
    </source>
</evidence>
<dbReference type="SUPFAM" id="SSF48557">
    <property type="entry name" value="L-aspartase-like"/>
    <property type="match status" value="1"/>
</dbReference>
<organism evidence="3 4">
    <name type="scientific">Zea mays</name>
    <name type="common">Maize</name>
    <dbReference type="NCBI Taxonomy" id="4577"/>
    <lineage>
        <taxon>Eukaryota</taxon>
        <taxon>Viridiplantae</taxon>
        <taxon>Streptophyta</taxon>
        <taxon>Embryophyta</taxon>
        <taxon>Tracheophyta</taxon>
        <taxon>Spermatophyta</taxon>
        <taxon>Magnoliopsida</taxon>
        <taxon>Liliopsida</taxon>
        <taxon>Poales</taxon>
        <taxon>Poaceae</taxon>
        <taxon>PACMAD clade</taxon>
        <taxon>Panicoideae</taxon>
        <taxon>Andropogonodae</taxon>
        <taxon>Andropogoneae</taxon>
        <taxon>Tripsacinae</taxon>
        <taxon>Zea</taxon>
    </lineage>
</organism>
<dbReference type="EnsemblPlants" id="Zm00001eb363980_T001">
    <property type="protein sequence ID" value="Zm00001eb363980_P001"/>
    <property type="gene ID" value="Zm00001eb363980"/>
</dbReference>
<dbReference type="GO" id="GO:0003824">
    <property type="term" value="F:catalytic activity"/>
    <property type="evidence" value="ECO:0007669"/>
    <property type="project" value="InterPro"/>
</dbReference>
<sequence>MRRRPFLDQRWPSFKRRWQQQPWWVRLLLSLLLAVLLGSPDLEELTAFHLRCVLQMVAEYRQPLVKIEGASLSIAQVAAVATGASEARVELDESARSRVKASSDWVMNNMTNGADSYGVTTGFGATSHRRTKEGGAL</sequence>
<evidence type="ECO:0000256" key="2">
    <source>
        <dbReference type="SAM" id="SignalP"/>
    </source>
</evidence>
<dbReference type="Gramene" id="Zm00001eb363980_T001">
    <property type="protein sequence ID" value="Zm00001eb363980_P001"/>
    <property type="gene ID" value="Zm00001eb363980"/>
</dbReference>
<dbReference type="PANTHER" id="PTHR10362">
    <property type="entry name" value="HISTIDINE AMMONIA-LYASE"/>
    <property type="match status" value="1"/>
</dbReference>
<keyword evidence="4" id="KW-1185">Reference proteome</keyword>
<comment type="similarity">
    <text evidence="1">Belongs to the PAL/histidase family.</text>
</comment>
<evidence type="ECO:0000313" key="3">
    <source>
        <dbReference type="EnsemblPlants" id="Zm00001eb363980_P001"/>
    </source>
</evidence>
<reference evidence="3" key="3">
    <citation type="submission" date="2021-05" db="UniProtKB">
        <authorList>
            <consortium name="EnsemblPlants"/>
        </authorList>
    </citation>
    <scope>IDENTIFICATION</scope>
    <source>
        <strain evidence="3">cv. B73</strain>
    </source>
</reference>
<dbReference type="InterPro" id="IPR001106">
    <property type="entry name" value="Aromatic_Lyase"/>
</dbReference>
<feature type="chain" id="PRO_5032480619" description="Phenylalanine ammonia-lyase" evidence="2">
    <location>
        <begin position="39"/>
        <end position="137"/>
    </location>
</feature>
<dbReference type="Proteomes" id="UP000007305">
    <property type="component" value="Chromosome 8"/>
</dbReference>